<dbReference type="InterPro" id="IPR003593">
    <property type="entry name" value="AAA+_ATPase"/>
</dbReference>
<reference evidence="4 5" key="1">
    <citation type="submission" date="2024-03" db="EMBL/GenBank/DDBJ databases">
        <title>Human intestinal bacterial collection.</title>
        <authorList>
            <person name="Pauvert C."/>
            <person name="Hitch T.C.A."/>
            <person name="Clavel T."/>
        </authorList>
    </citation>
    <scope>NUCLEOTIDE SEQUENCE [LARGE SCALE GENOMIC DNA]</scope>
    <source>
        <strain evidence="4 5">CLA-AA-H95</strain>
    </source>
</reference>
<sequence length="306" mass="34466">MDRESIQNLFAGNIRKLLIEAGPDYEKLYEIRLRVGRPLFLVYAGGERFLQIKRGEPYFVTRQDLKETLEYVCGYSLYAYEDEIRQGYISVQGGHRVGVTGKVLLNGDRIRGMKYISCINVRLSHQIPGCADAVMPYIQSRNHISHTLIISPPRCGKTTLLRDVIRQLSNGREGIPGVTVGVVDERSELAGSWQGVPQNDLGMRTDILDACPKAEGMQMLVRSMSPDVVAVDELGREEDFRAVESVIHCGCRLIATAHGNSVEDILNQPFFQKLKKMEIFEKYIVLGDRKQIGIIKGIYDEKGQKC</sequence>
<dbReference type="PANTHER" id="PTHR20953">
    <property type="entry name" value="KINASE-RELATED"/>
    <property type="match status" value="1"/>
</dbReference>
<evidence type="ECO:0000256" key="2">
    <source>
        <dbReference type="ARBA" id="ARBA00022840"/>
    </source>
</evidence>
<feature type="domain" description="AAA+ ATPase" evidence="3">
    <location>
        <begin position="143"/>
        <end position="281"/>
    </location>
</feature>
<evidence type="ECO:0000313" key="4">
    <source>
        <dbReference type="EMBL" id="MEQ2356817.1"/>
    </source>
</evidence>
<proteinExistence type="predicted"/>
<dbReference type="Proteomes" id="UP001446032">
    <property type="component" value="Unassembled WGS sequence"/>
</dbReference>
<accession>A0ABV1AHV1</accession>
<dbReference type="Pfam" id="PF19568">
    <property type="entry name" value="Spore_III_AA"/>
    <property type="match status" value="1"/>
</dbReference>
<name>A0ABV1AHV1_9FIRM</name>
<comment type="caution">
    <text evidence="4">The sequence shown here is derived from an EMBL/GenBank/DDBJ whole genome shotgun (WGS) entry which is preliminary data.</text>
</comment>
<dbReference type="Gene3D" id="3.40.50.300">
    <property type="entry name" value="P-loop containing nucleotide triphosphate hydrolases"/>
    <property type="match status" value="1"/>
</dbReference>
<dbReference type="PANTHER" id="PTHR20953:SF3">
    <property type="entry name" value="P-LOOP CONTAINING NUCLEOSIDE TRIPHOSPHATE HYDROLASES SUPERFAMILY PROTEIN"/>
    <property type="match status" value="1"/>
</dbReference>
<dbReference type="InterPro" id="IPR027417">
    <property type="entry name" value="P-loop_NTPase"/>
</dbReference>
<evidence type="ECO:0000259" key="3">
    <source>
        <dbReference type="SMART" id="SM00382"/>
    </source>
</evidence>
<gene>
    <name evidence="4" type="primary">spoIIIAA</name>
    <name evidence="4" type="ORF">WMO75_00430</name>
</gene>
<keyword evidence="1" id="KW-0547">Nucleotide-binding</keyword>
<evidence type="ECO:0000256" key="1">
    <source>
        <dbReference type="ARBA" id="ARBA00022741"/>
    </source>
</evidence>
<protein>
    <submittedName>
        <fullName evidence="4">Stage III sporulation protein AA</fullName>
    </submittedName>
</protein>
<evidence type="ECO:0000313" key="5">
    <source>
        <dbReference type="Proteomes" id="UP001446032"/>
    </source>
</evidence>
<organism evidence="4 5">
    <name type="scientific">Blautia intestinihominis</name>
    <dbReference type="NCBI Taxonomy" id="3133152"/>
    <lineage>
        <taxon>Bacteria</taxon>
        <taxon>Bacillati</taxon>
        <taxon>Bacillota</taxon>
        <taxon>Clostridia</taxon>
        <taxon>Lachnospirales</taxon>
        <taxon>Lachnospiraceae</taxon>
        <taxon>Blautia</taxon>
    </lineage>
</organism>
<dbReference type="SMART" id="SM00382">
    <property type="entry name" value="AAA"/>
    <property type="match status" value="1"/>
</dbReference>
<dbReference type="EMBL" id="JBBMEI010000001">
    <property type="protein sequence ID" value="MEQ2356817.1"/>
    <property type="molecule type" value="Genomic_DNA"/>
</dbReference>
<dbReference type="SUPFAM" id="SSF52540">
    <property type="entry name" value="P-loop containing nucleoside triphosphate hydrolases"/>
    <property type="match status" value="1"/>
</dbReference>
<dbReference type="InterPro" id="IPR014217">
    <property type="entry name" value="Spore_III_AA"/>
</dbReference>
<keyword evidence="5" id="KW-1185">Reference proteome</keyword>
<dbReference type="NCBIfam" id="TIGR02858">
    <property type="entry name" value="spore_III_AA"/>
    <property type="match status" value="1"/>
</dbReference>
<dbReference type="InterPro" id="IPR045735">
    <property type="entry name" value="Spore_III_AA_AAA+_ATPase"/>
</dbReference>
<keyword evidence="2" id="KW-0067">ATP-binding</keyword>